<evidence type="ECO:0000259" key="4">
    <source>
        <dbReference type="Pfam" id="PF00327"/>
    </source>
</evidence>
<dbReference type="InterPro" id="IPR039699">
    <property type="entry name" value="Ribosomal_uL30"/>
</dbReference>
<evidence type="ECO:0000256" key="2">
    <source>
        <dbReference type="ARBA" id="ARBA00022980"/>
    </source>
</evidence>
<evidence type="ECO:0000313" key="7">
    <source>
        <dbReference type="Proteomes" id="UP000595140"/>
    </source>
</evidence>
<dbReference type="Proteomes" id="UP000595140">
    <property type="component" value="Unassembled WGS sequence"/>
</dbReference>
<dbReference type="AlphaFoldDB" id="A0A484L2F4"/>
<dbReference type="PANTHER" id="PTHR11524:SF36">
    <property type="entry name" value="LARGE RIBOSOMAL SUBUNIT PROTEIN UL30Z"/>
    <property type="match status" value="1"/>
</dbReference>
<dbReference type="GO" id="GO:0022625">
    <property type="term" value="C:cytosolic large ribosomal subunit"/>
    <property type="evidence" value="ECO:0007669"/>
    <property type="project" value="TreeGrafter"/>
</dbReference>
<accession>A0A484L2F4</accession>
<dbReference type="CDD" id="cd01657">
    <property type="entry name" value="Ribosomal_L7_archeal_euk"/>
    <property type="match status" value="1"/>
</dbReference>
<feature type="domain" description="Large ribosomal subunit protein uL30 N-terminal eukaryotes" evidence="5">
    <location>
        <begin position="125"/>
        <end position="185"/>
    </location>
</feature>
<evidence type="ECO:0000256" key="3">
    <source>
        <dbReference type="ARBA" id="ARBA00023274"/>
    </source>
</evidence>
<dbReference type="EMBL" id="OOIL02000901">
    <property type="protein sequence ID" value="VFQ70482.1"/>
    <property type="molecule type" value="Genomic_DNA"/>
</dbReference>
<dbReference type="FunFam" id="3.30.1390.20:FF:000004">
    <property type="entry name" value="60S ribosomal protein L7"/>
    <property type="match status" value="1"/>
</dbReference>
<keyword evidence="7" id="KW-1185">Reference proteome</keyword>
<dbReference type="Pfam" id="PF00327">
    <property type="entry name" value="Ribosomal_L30"/>
    <property type="match status" value="1"/>
</dbReference>
<dbReference type="InterPro" id="IPR035808">
    <property type="entry name" value="Ribosomal_uL30_euk_arc"/>
</dbReference>
<protein>
    <recommendedName>
        <fullName evidence="8">Ribosomal protein L30 ferredoxin-like fold domain-containing protein</fullName>
    </recommendedName>
</protein>
<reference evidence="6 7" key="1">
    <citation type="submission" date="2018-04" db="EMBL/GenBank/DDBJ databases">
        <authorList>
            <person name="Vogel A."/>
        </authorList>
    </citation>
    <scope>NUCLEOTIDE SEQUENCE [LARGE SCALE GENOMIC DNA]</scope>
</reference>
<dbReference type="GO" id="GO:0000463">
    <property type="term" value="P:maturation of LSU-rRNA from tricistronic rRNA transcript (SSU-rRNA, 5.8S rRNA, LSU-rRNA)"/>
    <property type="evidence" value="ECO:0007669"/>
    <property type="project" value="TreeGrafter"/>
</dbReference>
<sequence>MSDCHPAITPMATRPITKPSLPFKDISHFRSIVGGLHYLAVTRPDIQEEFKDYDDEGGVWFEGKPFPYSNPSTPFPNPSIFQVAAPFLPRRHTPSRRCNSIRRSPVQIDMATTAEEDQPLNYIDEVVLKKRRNNEEWAIRRKLQLEQKLRKLKSDSFIIKKPEQFVRDYRNRELDLVRMKHRSKRRISVPRTPKLLFVIRIGGKTDMHPKTRKLLYSLRLRRLFNGVFLKTDERTLGVLQKLEPFVTYGCPNLKNVKDLIYKKGMGKVDEQRVPLTDNNIIERALGQHGIICLEDVVNEIANVGPHFKEVSRFLCPFTLNKPGKALQGNKKRFTDGGDTGNRKDQINDLISKMN</sequence>
<dbReference type="InterPro" id="IPR036919">
    <property type="entry name" value="Ribo_uL30_ferredoxin-like_sf"/>
</dbReference>
<evidence type="ECO:0000256" key="1">
    <source>
        <dbReference type="ARBA" id="ARBA00007594"/>
    </source>
</evidence>
<dbReference type="SUPFAM" id="SSF55129">
    <property type="entry name" value="Ribosomal protein L30p/L7e"/>
    <property type="match status" value="1"/>
</dbReference>
<gene>
    <name evidence="6" type="ORF">CCAM_LOCUS12258</name>
</gene>
<evidence type="ECO:0000259" key="5">
    <source>
        <dbReference type="Pfam" id="PF08079"/>
    </source>
</evidence>
<dbReference type="Pfam" id="PF08079">
    <property type="entry name" value="Ribosomal_L30_N"/>
    <property type="match status" value="1"/>
</dbReference>
<dbReference type="GO" id="GO:0003723">
    <property type="term" value="F:RNA binding"/>
    <property type="evidence" value="ECO:0007669"/>
    <property type="project" value="InterPro"/>
</dbReference>
<dbReference type="InterPro" id="IPR005998">
    <property type="entry name" value="Ribosomal_uL30_euk"/>
</dbReference>
<dbReference type="OrthoDB" id="28644at2759"/>
<feature type="domain" description="Large ribosomal subunit protein uL30-like ferredoxin-like fold" evidence="4">
    <location>
        <begin position="196"/>
        <end position="246"/>
    </location>
</feature>
<keyword evidence="3" id="KW-0687">Ribonucleoprotein</keyword>
<dbReference type="InterPro" id="IPR012988">
    <property type="entry name" value="Ribosomal_uL30_N_euk"/>
</dbReference>
<name>A0A484L2F4_9ASTE</name>
<dbReference type="InterPro" id="IPR016082">
    <property type="entry name" value="Ribosomal_uL30_ferredoxin-like"/>
</dbReference>
<comment type="similarity">
    <text evidence="1">Belongs to the universal ribosomal protein uL30 family.</text>
</comment>
<proteinExistence type="inferred from homology"/>
<dbReference type="PANTHER" id="PTHR11524">
    <property type="entry name" value="60S RIBOSOMAL PROTEIN L7"/>
    <property type="match status" value="1"/>
</dbReference>
<organism evidence="6 7">
    <name type="scientific">Cuscuta campestris</name>
    <dbReference type="NCBI Taxonomy" id="132261"/>
    <lineage>
        <taxon>Eukaryota</taxon>
        <taxon>Viridiplantae</taxon>
        <taxon>Streptophyta</taxon>
        <taxon>Embryophyta</taxon>
        <taxon>Tracheophyta</taxon>
        <taxon>Spermatophyta</taxon>
        <taxon>Magnoliopsida</taxon>
        <taxon>eudicotyledons</taxon>
        <taxon>Gunneridae</taxon>
        <taxon>Pentapetalae</taxon>
        <taxon>asterids</taxon>
        <taxon>lamiids</taxon>
        <taxon>Solanales</taxon>
        <taxon>Convolvulaceae</taxon>
        <taxon>Cuscuteae</taxon>
        <taxon>Cuscuta</taxon>
        <taxon>Cuscuta subgen. Grammica</taxon>
        <taxon>Cuscuta sect. Cleistogrammica</taxon>
    </lineage>
</organism>
<keyword evidence="2" id="KW-0689">Ribosomal protein</keyword>
<evidence type="ECO:0000313" key="6">
    <source>
        <dbReference type="EMBL" id="VFQ70482.1"/>
    </source>
</evidence>
<evidence type="ECO:0008006" key="8">
    <source>
        <dbReference type="Google" id="ProtNLM"/>
    </source>
</evidence>
<dbReference type="GO" id="GO:0003735">
    <property type="term" value="F:structural constituent of ribosome"/>
    <property type="evidence" value="ECO:0007669"/>
    <property type="project" value="TreeGrafter"/>
</dbReference>
<dbReference type="NCBIfam" id="TIGR01310">
    <property type="entry name" value="uL30_euk"/>
    <property type="match status" value="1"/>
</dbReference>
<dbReference type="Gene3D" id="3.30.1390.20">
    <property type="entry name" value="Ribosomal protein L30, ferredoxin-like fold domain"/>
    <property type="match status" value="1"/>
</dbReference>